<dbReference type="PANTHER" id="PTHR30221:SF1">
    <property type="entry name" value="SMALL-CONDUCTANCE MECHANOSENSITIVE CHANNEL"/>
    <property type="match status" value="1"/>
</dbReference>
<dbReference type="GO" id="GO:0016020">
    <property type="term" value="C:membrane"/>
    <property type="evidence" value="ECO:0007669"/>
    <property type="project" value="InterPro"/>
</dbReference>
<dbReference type="InterPro" id="IPR006685">
    <property type="entry name" value="MscS_channel_2nd"/>
</dbReference>
<evidence type="ECO:0000313" key="4">
    <source>
        <dbReference type="Proteomes" id="UP000240490"/>
    </source>
</evidence>
<feature type="transmembrane region" description="Helical" evidence="1">
    <location>
        <begin position="133"/>
        <end position="152"/>
    </location>
</feature>
<evidence type="ECO:0000313" key="3">
    <source>
        <dbReference type="EMBL" id="PSN91429.1"/>
    </source>
</evidence>
<comment type="caution">
    <text evidence="3">The sequence shown here is derived from an EMBL/GenBank/DDBJ whole genome shotgun (WGS) entry which is preliminary data.</text>
</comment>
<dbReference type="Gene3D" id="1.10.287.1260">
    <property type="match status" value="1"/>
</dbReference>
<feature type="transmembrane region" description="Helical" evidence="1">
    <location>
        <begin position="59"/>
        <end position="81"/>
    </location>
</feature>
<dbReference type="GO" id="GO:0008381">
    <property type="term" value="F:mechanosensitive monoatomic ion channel activity"/>
    <property type="evidence" value="ECO:0007669"/>
    <property type="project" value="InterPro"/>
</dbReference>
<feature type="transmembrane region" description="Helical" evidence="1">
    <location>
        <begin position="93"/>
        <end position="112"/>
    </location>
</feature>
<proteinExistence type="predicted"/>
<dbReference type="SUPFAM" id="SSF50182">
    <property type="entry name" value="Sm-like ribonucleoproteins"/>
    <property type="match status" value="1"/>
</dbReference>
<dbReference type="PANTHER" id="PTHR30221">
    <property type="entry name" value="SMALL-CONDUCTANCE MECHANOSENSITIVE CHANNEL"/>
    <property type="match status" value="1"/>
</dbReference>
<protein>
    <recommendedName>
        <fullName evidence="2">Mechanosensitive ion channel MscS domain-containing protein</fullName>
    </recommendedName>
</protein>
<name>A0A2R6AYF8_9ARCH</name>
<dbReference type="Pfam" id="PF00924">
    <property type="entry name" value="MS_channel_2nd"/>
    <property type="match status" value="1"/>
</dbReference>
<evidence type="ECO:0000259" key="2">
    <source>
        <dbReference type="Pfam" id="PF00924"/>
    </source>
</evidence>
<dbReference type="Proteomes" id="UP000240490">
    <property type="component" value="Unassembled WGS sequence"/>
</dbReference>
<reference evidence="3 4" key="1">
    <citation type="submission" date="2017-04" db="EMBL/GenBank/DDBJ databases">
        <title>Novel microbial lineages endemic to geothermal iron-oxide mats fill important gaps in the evolutionary history of Archaea.</title>
        <authorList>
            <person name="Jay Z.J."/>
            <person name="Beam J.P."/>
            <person name="Dlakic M."/>
            <person name="Rusch D.B."/>
            <person name="Kozubal M.A."/>
            <person name="Inskeep W.P."/>
        </authorList>
    </citation>
    <scope>NUCLEOTIDE SEQUENCE [LARGE SCALE GENOMIC DNA]</scope>
    <source>
        <strain evidence="3">ECH_B_SAG-M15</strain>
    </source>
</reference>
<dbReference type="EMBL" id="NEXJ01000047">
    <property type="protein sequence ID" value="PSN91429.1"/>
    <property type="molecule type" value="Genomic_DNA"/>
</dbReference>
<feature type="domain" description="Mechanosensitive ion channel MscS" evidence="2">
    <location>
        <begin position="175"/>
        <end position="257"/>
    </location>
</feature>
<keyword evidence="1" id="KW-0472">Membrane</keyword>
<feature type="transmembrane region" description="Helical" evidence="1">
    <location>
        <begin position="29"/>
        <end position="50"/>
    </location>
</feature>
<dbReference type="InterPro" id="IPR010920">
    <property type="entry name" value="LSM_dom_sf"/>
</dbReference>
<evidence type="ECO:0000256" key="1">
    <source>
        <dbReference type="SAM" id="Phobius"/>
    </source>
</evidence>
<dbReference type="InterPro" id="IPR011014">
    <property type="entry name" value="MscS_channel_TM-2"/>
</dbReference>
<organism evidence="3 4">
    <name type="scientific">Candidatus Marsarchaeota G2 archaeon ECH_B_SAG-M15</name>
    <dbReference type="NCBI Taxonomy" id="1978162"/>
    <lineage>
        <taxon>Archaea</taxon>
        <taxon>Candidatus Marsarchaeota</taxon>
        <taxon>Candidatus Marsarchaeota group 2</taxon>
    </lineage>
</organism>
<sequence length="364" mass="40131">MVGGHPDSRAYPCRYRVRGQSGLGSLNSAIYLLLLVQGLNLCSSISHGLLMSVRNGGRLVAYTVLVLAVLLVSGIVLYYALSILRLIPINFTTYVKVLITGLVGYVAIYVVGRELRRLLHTSLGPQRAYPIFFLFRVASYLLLIALMLAVAGVNPTALLAGGTFAGLVVGLAGQTVLSNLFAGLLIVFAKPFSVGDRVTAFGWQYGMSFPFYSPKFYSEDRLIPSLTGKIVDVTMNYTTILLDEGVEVKIPNNVVITMGFIIQEVESRWVRVRYELPVSLEDRLDEVLGLVQKEVKKNEWVVRPEDVRVNVEAITQSSILIIIDAPCKGAFEDAPRSSILRSISKVKKKKPRPLRIGLCGFYNL</sequence>
<feature type="transmembrane region" description="Helical" evidence="1">
    <location>
        <begin position="164"/>
        <end position="188"/>
    </location>
</feature>
<dbReference type="InterPro" id="IPR045275">
    <property type="entry name" value="MscS_archaea/bacteria_type"/>
</dbReference>
<gene>
    <name evidence="3" type="ORF">B9Q08_02880</name>
</gene>
<dbReference type="SUPFAM" id="SSF82861">
    <property type="entry name" value="Mechanosensitive channel protein MscS (YggB), transmembrane region"/>
    <property type="match status" value="1"/>
</dbReference>
<keyword evidence="1" id="KW-1133">Transmembrane helix</keyword>
<keyword evidence="1" id="KW-0812">Transmembrane</keyword>
<accession>A0A2R6AYF8</accession>
<dbReference type="AlphaFoldDB" id="A0A2R6AYF8"/>